<evidence type="ECO:0000256" key="3">
    <source>
        <dbReference type="ARBA" id="ARBA00022679"/>
    </source>
</evidence>
<keyword evidence="7" id="KW-1185">Reference proteome</keyword>
<dbReference type="Gene3D" id="3.40.630.30">
    <property type="match status" value="1"/>
</dbReference>
<keyword evidence="3 6" id="KW-0808">Transferase</keyword>
<dbReference type="GO" id="GO:0005840">
    <property type="term" value="C:ribosome"/>
    <property type="evidence" value="ECO:0007669"/>
    <property type="project" value="UniProtKB-KW"/>
</dbReference>
<dbReference type="RefSeq" id="WP_162846818.1">
    <property type="nucleotide sequence ID" value="NZ_NIHB01000001.1"/>
</dbReference>
<reference evidence="6 7" key="1">
    <citation type="submission" date="2019-03" db="EMBL/GenBank/DDBJ databases">
        <title>Genomic Encyclopedia of Type Strains, Phase IV (KMG-IV): sequencing the most valuable type-strain genomes for metagenomic binning, comparative biology and taxonomic classification.</title>
        <authorList>
            <person name="Goeker M."/>
        </authorList>
    </citation>
    <scope>NUCLEOTIDE SEQUENCE [LARGE SCALE GENOMIC DNA]</scope>
    <source>
        <strain evidence="6 7">DSM 25488</strain>
    </source>
</reference>
<dbReference type="Pfam" id="PF00583">
    <property type="entry name" value="Acetyltransf_1"/>
    <property type="match status" value="1"/>
</dbReference>
<evidence type="ECO:0000313" key="7">
    <source>
        <dbReference type="Proteomes" id="UP000295724"/>
    </source>
</evidence>
<keyword evidence="4" id="KW-0012">Acyltransferase</keyword>
<keyword evidence="2" id="KW-0963">Cytoplasm</keyword>
<accession>A0A4R6XVW7</accession>
<name>A0A4R6XVW7_9GAMM</name>
<protein>
    <submittedName>
        <fullName evidence="6">[SSU ribosomal protein S18P]-alanine acetyltransferase</fullName>
    </submittedName>
</protein>
<dbReference type="AlphaFoldDB" id="A0A4R6XVW7"/>
<dbReference type="NCBIfam" id="TIGR01575">
    <property type="entry name" value="rimI"/>
    <property type="match status" value="1"/>
</dbReference>
<dbReference type="SUPFAM" id="SSF55729">
    <property type="entry name" value="Acyl-CoA N-acyltransferases (Nat)"/>
    <property type="match status" value="1"/>
</dbReference>
<evidence type="ECO:0000256" key="4">
    <source>
        <dbReference type="ARBA" id="ARBA00023315"/>
    </source>
</evidence>
<proteinExistence type="inferred from homology"/>
<dbReference type="EMBL" id="SNZB01000003">
    <property type="protein sequence ID" value="TDR20618.1"/>
    <property type="molecule type" value="Genomic_DNA"/>
</dbReference>
<organism evidence="6 7">
    <name type="scientific">Marinicella litoralis</name>
    <dbReference type="NCBI Taxonomy" id="644220"/>
    <lineage>
        <taxon>Bacteria</taxon>
        <taxon>Pseudomonadati</taxon>
        <taxon>Pseudomonadota</taxon>
        <taxon>Gammaproteobacteria</taxon>
        <taxon>Lysobacterales</taxon>
        <taxon>Marinicellaceae</taxon>
        <taxon>Marinicella</taxon>
    </lineage>
</organism>
<gene>
    <name evidence="6" type="ORF">C8D91_1593</name>
</gene>
<comment type="similarity">
    <text evidence="1">Belongs to the acetyltransferase family. RimI subfamily.</text>
</comment>
<dbReference type="PANTHER" id="PTHR43420">
    <property type="entry name" value="ACETYLTRANSFERASE"/>
    <property type="match status" value="1"/>
</dbReference>
<evidence type="ECO:0000256" key="1">
    <source>
        <dbReference type="ARBA" id="ARBA00005395"/>
    </source>
</evidence>
<dbReference type="Proteomes" id="UP000295724">
    <property type="component" value="Unassembled WGS sequence"/>
</dbReference>
<dbReference type="PROSITE" id="PS51186">
    <property type="entry name" value="GNAT"/>
    <property type="match status" value="1"/>
</dbReference>
<feature type="domain" description="N-acetyltransferase" evidence="5">
    <location>
        <begin position="5"/>
        <end position="158"/>
    </location>
</feature>
<keyword evidence="6" id="KW-0689">Ribosomal protein</keyword>
<keyword evidence="6" id="KW-0687">Ribonucleoprotein</keyword>
<dbReference type="GO" id="GO:0008080">
    <property type="term" value="F:N-acetyltransferase activity"/>
    <property type="evidence" value="ECO:0007669"/>
    <property type="project" value="InterPro"/>
</dbReference>
<sequence>MKNTLIYSKITAIDWPQIIEIEQQVYPNPWPLKIMQDCVAAGYQCIKGTLATNPDEIVCYAFMMVGFEETNLLNISVNPQYQRQSLASQMLHRLMLVSRINQAKQMWLEVRESNLAAIRLYEKHGFNSIGKRRNYYIYTTVEGRKVKEHAIVMAAKIQ</sequence>
<dbReference type="CDD" id="cd04301">
    <property type="entry name" value="NAT_SF"/>
    <property type="match status" value="1"/>
</dbReference>
<dbReference type="PANTHER" id="PTHR43420:SF12">
    <property type="entry name" value="N-ACETYLTRANSFERASE DOMAIN-CONTAINING PROTEIN"/>
    <property type="match status" value="1"/>
</dbReference>
<evidence type="ECO:0000313" key="6">
    <source>
        <dbReference type="EMBL" id="TDR20618.1"/>
    </source>
</evidence>
<dbReference type="InterPro" id="IPR050680">
    <property type="entry name" value="YpeA/RimI_acetyltransf"/>
</dbReference>
<dbReference type="InterPro" id="IPR016181">
    <property type="entry name" value="Acyl_CoA_acyltransferase"/>
</dbReference>
<dbReference type="InterPro" id="IPR000182">
    <property type="entry name" value="GNAT_dom"/>
</dbReference>
<dbReference type="InterPro" id="IPR006464">
    <property type="entry name" value="AcTrfase_RimI/Ard1"/>
</dbReference>
<evidence type="ECO:0000256" key="2">
    <source>
        <dbReference type="ARBA" id="ARBA00022490"/>
    </source>
</evidence>
<evidence type="ECO:0000259" key="5">
    <source>
        <dbReference type="PROSITE" id="PS51186"/>
    </source>
</evidence>
<comment type="caution">
    <text evidence="6">The sequence shown here is derived from an EMBL/GenBank/DDBJ whole genome shotgun (WGS) entry which is preliminary data.</text>
</comment>